<evidence type="ECO:0000256" key="8">
    <source>
        <dbReference type="ARBA" id="ARBA00029835"/>
    </source>
</evidence>
<dbReference type="Gene3D" id="3.40.50.300">
    <property type="entry name" value="P-loop containing nucleotide triphosphate hydrolases"/>
    <property type="match status" value="1"/>
</dbReference>
<evidence type="ECO:0000256" key="7">
    <source>
        <dbReference type="ARBA" id="ARBA00022840"/>
    </source>
</evidence>
<dbReference type="InterPro" id="IPR031322">
    <property type="entry name" value="Shikimate/glucono_kinase"/>
</dbReference>
<keyword evidence="7" id="KW-0067">ATP-binding</keyword>
<dbReference type="InterPro" id="IPR006001">
    <property type="entry name" value="Therm_gnt_kin"/>
</dbReference>
<dbReference type="SUPFAM" id="SSF52540">
    <property type="entry name" value="P-loop containing nucleoside triphosphate hydrolases"/>
    <property type="match status" value="1"/>
</dbReference>
<comment type="catalytic activity">
    <reaction evidence="9">
        <text>D-gluconate + ATP = 6-phospho-D-gluconate + ADP + H(+)</text>
        <dbReference type="Rhea" id="RHEA:19433"/>
        <dbReference type="ChEBI" id="CHEBI:15378"/>
        <dbReference type="ChEBI" id="CHEBI:18391"/>
        <dbReference type="ChEBI" id="CHEBI:30616"/>
        <dbReference type="ChEBI" id="CHEBI:58759"/>
        <dbReference type="ChEBI" id="CHEBI:456216"/>
        <dbReference type="EC" id="2.7.1.12"/>
    </reaction>
</comment>
<dbReference type="Proteomes" id="UP001066276">
    <property type="component" value="Chromosome 1_2"/>
</dbReference>
<dbReference type="Pfam" id="PF01202">
    <property type="entry name" value="SKI"/>
    <property type="match status" value="1"/>
</dbReference>
<comment type="pathway">
    <text evidence="1">Carbohydrate acid metabolism; D-gluconate degradation.</text>
</comment>
<evidence type="ECO:0000256" key="2">
    <source>
        <dbReference type="ARBA" id="ARBA00008420"/>
    </source>
</evidence>
<dbReference type="EMBL" id="JANPWB010000002">
    <property type="protein sequence ID" value="KAJ1206692.1"/>
    <property type="molecule type" value="Genomic_DNA"/>
</dbReference>
<evidence type="ECO:0000256" key="3">
    <source>
        <dbReference type="ARBA" id="ARBA00012054"/>
    </source>
</evidence>
<dbReference type="InterPro" id="IPR027417">
    <property type="entry name" value="P-loop_NTPase"/>
</dbReference>
<protein>
    <recommendedName>
        <fullName evidence="3">gluconokinase</fullName>
        <ecNumber evidence="3">2.7.1.12</ecNumber>
    </recommendedName>
    <alternativeName>
        <fullName evidence="8">Gluconate kinase</fullName>
    </alternativeName>
</protein>
<reference evidence="10" key="1">
    <citation type="journal article" date="2022" name="bioRxiv">
        <title>Sequencing and chromosome-scale assembly of the giantPleurodeles waltlgenome.</title>
        <authorList>
            <person name="Brown T."/>
            <person name="Elewa A."/>
            <person name="Iarovenko S."/>
            <person name="Subramanian E."/>
            <person name="Araus A.J."/>
            <person name="Petzold A."/>
            <person name="Susuki M."/>
            <person name="Suzuki K.-i.T."/>
            <person name="Hayashi T."/>
            <person name="Toyoda A."/>
            <person name="Oliveira C."/>
            <person name="Osipova E."/>
            <person name="Leigh N.D."/>
            <person name="Simon A."/>
            <person name="Yun M.H."/>
        </authorList>
    </citation>
    <scope>NUCLEOTIDE SEQUENCE</scope>
    <source>
        <strain evidence="10">20211129_DDA</strain>
        <tissue evidence="10">Liver</tissue>
    </source>
</reference>
<dbReference type="GO" id="GO:0046316">
    <property type="term" value="F:gluconokinase activity"/>
    <property type="evidence" value="ECO:0007669"/>
    <property type="project" value="UniProtKB-EC"/>
</dbReference>
<evidence type="ECO:0000313" key="11">
    <source>
        <dbReference type="Proteomes" id="UP001066276"/>
    </source>
</evidence>
<evidence type="ECO:0000256" key="4">
    <source>
        <dbReference type="ARBA" id="ARBA00022679"/>
    </source>
</evidence>
<sequence>MGGIKKCCLASRGLKEDVRVVITTESMLIVIMGVSGSGKSTVGALLASKLGWKFYDADDYHPEENKAKMAKGIPLDDQACVTFTSLIDFENLLATNELPCCGEQSH</sequence>
<dbReference type="PANTHER" id="PTHR43442">
    <property type="entry name" value="GLUCONOKINASE-RELATED"/>
    <property type="match status" value="1"/>
</dbReference>
<proteinExistence type="inferred from homology"/>
<dbReference type="EC" id="2.7.1.12" evidence="3"/>
<dbReference type="GO" id="GO:0005737">
    <property type="term" value="C:cytoplasm"/>
    <property type="evidence" value="ECO:0007669"/>
    <property type="project" value="TreeGrafter"/>
</dbReference>
<accession>A0AAV7VYQ0</accession>
<evidence type="ECO:0000256" key="9">
    <source>
        <dbReference type="ARBA" id="ARBA00048090"/>
    </source>
</evidence>
<dbReference type="GO" id="GO:0005975">
    <property type="term" value="P:carbohydrate metabolic process"/>
    <property type="evidence" value="ECO:0007669"/>
    <property type="project" value="InterPro"/>
</dbReference>
<dbReference type="CDD" id="cd02021">
    <property type="entry name" value="GntK"/>
    <property type="match status" value="1"/>
</dbReference>
<dbReference type="PANTHER" id="PTHR43442:SF3">
    <property type="entry name" value="GLUCONOKINASE-RELATED"/>
    <property type="match status" value="1"/>
</dbReference>
<dbReference type="AlphaFoldDB" id="A0AAV7VYQ0"/>
<evidence type="ECO:0000256" key="1">
    <source>
        <dbReference type="ARBA" id="ARBA00004875"/>
    </source>
</evidence>
<evidence type="ECO:0000256" key="5">
    <source>
        <dbReference type="ARBA" id="ARBA00022741"/>
    </source>
</evidence>
<evidence type="ECO:0000313" key="10">
    <source>
        <dbReference type="EMBL" id="KAJ1206692.1"/>
    </source>
</evidence>
<organism evidence="10 11">
    <name type="scientific">Pleurodeles waltl</name>
    <name type="common">Iberian ribbed newt</name>
    <dbReference type="NCBI Taxonomy" id="8319"/>
    <lineage>
        <taxon>Eukaryota</taxon>
        <taxon>Metazoa</taxon>
        <taxon>Chordata</taxon>
        <taxon>Craniata</taxon>
        <taxon>Vertebrata</taxon>
        <taxon>Euteleostomi</taxon>
        <taxon>Amphibia</taxon>
        <taxon>Batrachia</taxon>
        <taxon>Caudata</taxon>
        <taxon>Salamandroidea</taxon>
        <taxon>Salamandridae</taxon>
        <taxon>Pleurodelinae</taxon>
        <taxon>Pleurodeles</taxon>
    </lineage>
</organism>
<keyword evidence="6" id="KW-0418">Kinase</keyword>
<keyword evidence="11" id="KW-1185">Reference proteome</keyword>
<gene>
    <name evidence="10" type="ORF">NDU88_002093</name>
</gene>
<evidence type="ECO:0000256" key="6">
    <source>
        <dbReference type="ARBA" id="ARBA00022777"/>
    </source>
</evidence>
<keyword evidence="5" id="KW-0547">Nucleotide-binding</keyword>
<keyword evidence="4" id="KW-0808">Transferase</keyword>
<comment type="caution">
    <text evidence="10">The sequence shown here is derived from an EMBL/GenBank/DDBJ whole genome shotgun (WGS) entry which is preliminary data.</text>
</comment>
<comment type="similarity">
    <text evidence="2">Belongs to the gluconokinase GntK/GntV family.</text>
</comment>
<name>A0AAV7VYQ0_PLEWA</name>
<dbReference type="GO" id="GO:0005524">
    <property type="term" value="F:ATP binding"/>
    <property type="evidence" value="ECO:0007669"/>
    <property type="project" value="UniProtKB-KW"/>
</dbReference>